<dbReference type="GO" id="GO:0005524">
    <property type="term" value="F:ATP binding"/>
    <property type="evidence" value="ECO:0007669"/>
    <property type="project" value="UniProtKB-KW"/>
</dbReference>
<evidence type="ECO:0000256" key="5">
    <source>
        <dbReference type="SAM" id="MobiDB-lite"/>
    </source>
</evidence>
<dbReference type="SUPFAM" id="SSF56112">
    <property type="entry name" value="Protein kinase-like (PK-like)"/>
    <property type="match status" value="1"/>
</dbReference>
<evidence type="ECO:0000256" key="2">
    <source>
        <dbReference type="ARBA" id="ARBA00022741"/>
    </source>
</evidence>
<organism evidence="7">
    <name type="scientific">uncultured bacterium A1Q1_fos_1807</name>
    <dbReference type="NCBI Taxonomy" id="1256552"/>
    <lineage>
        <taxon>Bacteria</taxon>
        <taxon>environmental samples</taxon>
    </lineage>
</organism>
<name>L7VXM4_9BACT</name>
<feature type="domain" description="Protein kinase" evidence="6">
    <location>
        <begin position="22"/>
        <end position="294"/>
    </location>
</feature>
<sequence>MDTAEGKLDPGSPEHPQPFGKYLLLGLIARGGMAEVYRARSRQSGGRLYAVKCMRAQLAKEARFVEMFVREGKLAVLLSHDNIVRTFEIGRTEGRYFIAMEYIGGKDLTQILRRCQETSGRIPLPHACYIAAKMSEGLHHAHTLIDADGKPLSIVNRDVSPSNVRIAWDGQVKLLDFGIAQAMVKFTSEIGVLKGKFSYMSPEQIRGMPVDARTDVFSTGIILHEMLTTEKLFRGDTEFQLMERVRNAEVLPPSKFNRRVPEALDKIVMKALARDVADRYASAQELAQDLHKFLAPYRFDPKEMVDHLRSLFRADYEAEVAEIAACQRAELPTGEDRDASMVMTAQVIEGAQSVQLTGRASDEQLKKLVTPTEAASRSGEPVAIPSPVSGPEVTQPTNPGGPKGLWARLRGRFGKTE</sequence>
<evidence type="ECO:0000256" key="4">
    <source>
        <dbReference type="ARBA" id="ARBA00022840"/>
    </source>
</evidence>
<keyword evidence="3 7" id="KW-0418">Kinase</keyword>
<dbReference type="InterPro" id="IPR011009">
    <property type="entry name" value="Kinase-like_dom_sf"/>
</dbReference>
<dbReference type="PANTHER" id="PTHR43289">
    <property type="entry name" value="MITOGEN-ACTIVATED PROTEIN KINASE KINASE KINASE 20-RELATED"/>
    <property type="match status" value="1"/>
</dbReference>
<keyword evidence="7" id="KW-0723">Serine/threonine-protein kinase</keyword>
<evidence type="ECO:0000313" key="7">
    <source>
        <dbReference type="EMBL" id="AGC71833.1"/>
    </source>
</evidence>
<dbReference type="Gene3D" id="3.30.200.20">
    <property type="entry name" value="Phosphorylase Kinase, domain 1"/>
    <property type="match status" value="1"/>
</dbReference>
<keyword evidence="4" id="KW-0067">ATP-binding</keyword>
<dbReference type="PANTHER" id="PTHR43289:SF6">
    <property type="entry name" value="SERINE_THREONINE-PROTEIN KINASE NEKL-3"/>
    <property type="match status" value="1"/>
</dbReference>
<keyword evidence="2" id="KW-0547">Nucleotide-binding</keyword>
<evidence type="ECO:0000256" key="3">
    <source>
        <dbReference type="ARBA" id="ARBA00022777"/>
    </source>
</evidence>
<dbReference type="CDD" id="cd14014">
    <property type="entry name" value="STKc_PknB_like"/>
    <property type="match status" value="1"/>
</dbReference>
<reference evidence="7" key="1">
    <citation type="submission" date="2012-09" db="EMBL/GenBank/DDBJ databases">
        <title>Metagenomic Characterization of a Microbial Community in Wastewater Detects High Levels of Antibiotic Resistance.</title>
        <authorList>
            <person name="Abrams M."/>
            <person name="Caldwell A."/>
            <person name="Vandaei E."/>
            <person name="Lee W."/>
            <person name="Perrott J."/>
            <person name="Khan S.Y."/>
            <person name="Ta J."/>
            <person name="Romero D."/>
            <person name="Nguyen V."/>
            <person name="Pourmand N."/>
            <person name="Ouverney C.C."/>
        </authorList>
    </citation>
    <scope>NUCLEOTIDE SEQUENCE</scope>
</reference>
<dbReference type="PROSITE" id="PS50011">
    <property type="entry name" value="PROTEIN_KINASE_DOM"/>
    <property type="match status" value="1"/>
</dbReference>
<accession>L7VXM4</accession>
<protein>
    <submittedName>
        <fullName evidence="7">Serine/threonine protein kinase PrkC, regulator of stationary phase</fullName>
    </submittedName>
</protein>
<dbReference type="Pfam" id="PF00069">
    <property type="entry name" value="Pkinase"/>
    <property type="match status" value="1"/>
</dbReference>
<evidence type="ECO:0000256" key="1">
    <source>
        <dbReference type="ARBA" id="ARBA00022679"/>
    </source>
</evidence>
<feature type="region of interest" description="Disordered" evidence="5">
    <location>
        <begin position="370"/>
        <end position="417"/>
    </location>
</feature>
<proteinExistence type="predicted"/>
<evidence type="ECO:0000259" key="6">
    <source>
        <dbReference type="PROSITE" id="PS50011"/>
    </source>
</evidence>
<dbReference type="InterPro" id="IPR000719">
    <property type="entry name" value="Prot_kinase_dom"/>
</dbReference>
<dbReference type="GO" id="GO:0004674">
    <property type="term" value="F:protein serine/threonine kinase activity"/>
    <property type="evidence" value="ECO:0007669"/>
    <property type="project" value="UniProtKB-KW"/>
</dbReference>
<keyword evidence="1" id="KW-0808">Transferase</keyword>
<dbReference type="AlphaFoldDB" id="L7VXM4"/>
<dbReference type="Gene3D" id="1.10.510.10">
    <property type="entry name" value="Transferase(Phosphotransferase) domain 1"/>
    <property type="match status" value="1"/>
</dbReference>
<dbReference type="EMBL" id="JX649883">
    <property type="protein sequence ID" value="AGC71833.1"/>
    <property type="molecule type" value="Genomic_DNA"/>
</dbReference>